<evidence type="ECO:0000313" key="2">
    <source>
        <dbReference type="Proteomes" id="UP001652627"/>
    </source>
</evidence>
<gene>
    <name evidence="3" type="primary">LOC136993597</name>
</gene>
<feature type="compositionally biased region" description="Polar residues" evidence="1">
    <location>
        <begin position="175"/>
        <end position="184"/>
    </location>
</feature>
<keyword evidence="2" id="KW-1185">Reference proteome</keyword>
<evidence type="ECO:0000256" key="1">
    <source>
        <dbReference type="SAM" id="MobiDB-lite"/>
    </source>
</evidence>
<organism evidence="2 3">
    <name type="scientific">Apteryx mantelli</name>
    <name type="common">North Island brown kiwi</name>
    <dbReference type="NCBI Taxonomy" id="2696672"/>
    <lineage>
        <taxon>Eukaryota</taxon>
        <taxon>Metazoa</taxon>
        <taxon>Chordata</taxon>
        <taxon>Craniata</taxon>
        <taxon>Vertebrata</taxon>
        <taxon>Euteleostomi</taxon>
        <taxon>Archelosauria</taxon>
        <taxon>Archosauria</taxon>
        <taxon>Dinosauria</taxon>
        <taxon>Saurischia</taxon>
        <taxon>Theropoda</taxon>
        <taxon>Coelurosauria</taxon>
        <taxon>Aves</taxon>
        <taxon>Palaeognathae</taxon>
        <taxon>Apterygiformes</taxon>
        <taxon>Apterygidae</taxon>
        <taxon>Apteryx</taxon>
    </lineage>
</organism>
<feature type="compositionally biased region" description="Pro residues" evidence="1">
    <location>
        <begin position="39"/>
        <end position="48"/>
    </location>
</feature>
<dbReference type="GeneID" id="136993597"/>
<evidence type="ECO:0000313" key="3">
    <source>
        <dbReference type="RefSeq" id="XP_067163530.1"/>
    </source>
</evidence>
<proteinExistence type="predicted"/>
<feature type="region of interest" description="Disordered" evidence="1">
    <location>
        <begin position="133"/>
        <end position="184"/>
    </location>
</feature>
<dbReference type="RefSeq" id="XP_067163530.1">
    <property type="nucleotide sequence ID" value="XM_067307429.1"/>
</dbReference>
<accession>A0ABM4FEZ6</accession>
<reference evidence="3" key="1">
    <citation type="submission" date="2025-08" db="UniProtKB">
        <authorList>
            <consortium name="RefSeq"/>
        </authorList>
    </citation>
    <scope>IDENTIFICATION</scope>
    <source>
        <tissue evidence="3">Blood</tissue>
    </source>
</reference>
<name>A0ABM4FEZ6_9AVES</name>
<sequence>MSPEACGPALRDRAPHDRPRHSGARPPSAVALRRGPPGGAEPPAPAPPQILVTDFSAASCLEGPLAPGGTQQEAAEPGEEDGEQVAKEAPEDGSSSVGSSPVALDPVEKEWLQGAASGDLPVLSQLLQQEPSLATKKVSGGRGDGAPAPAGCSRAIGSVPGADLRVLPSAPPSPQDFTSVSAGP</sequence>
<protein>
    <submittedName>
        <fullName evidence="3">Microtubule-associated protein 1A-like isoform X1</fullName>
    </submittedName>
</protein>
<feature type="region of interest" description="Disordered" evidence="1">
    <location>
        <begin position="1"/>
        <end position="109"/>
    </location>
</feature>
<dbReference type="Proteomes" id="UP001652627">
    <property type="component" value="Chromosome 18"/>
</dbReference>